<feature type="domain" description="Glucose-methanol-choline oxidoreductase N-terminal" evidence="9">
    <location>
        <begin position="277"/>
        <end position="291"/>
    </location>
</feature>
<dbReference type="AlphaFoldDB" id="A0A0C9SQD6"/>
<evidence type="ECO:0000256" key="6">
    <source>
        <dbReference type="ARBA" id="ARBA00023002"/>
    </source>
</evidence>
<name>A0A0C9SQD6_PLICR</name>
<dbReference type="HOGENOM" id="CLU_002865_6_0_1"/>
<dbReference type="InterPro" id="IPR000172">
    <property type="entry name" value="GMC_OxRdtase_N"/>
</dbReference>
<dbReference type="Gene3D" id="3.50.50.60">
    <property type="entry name" value="FAD/NAD(P)-binding domain"/>
    <property type="match status" value="1"/>
</dbReference>
<evidence type="ECO:0000259" key="9">
    <source>
        <dbReference type="PROSITE" id="PS00624"/>
    </source>
</evidence>
<sequence>MASQSFDYLVVGGGVGGLVVATRLAEDPKITVGVIEAGQDTTTLPEINANVHIPAFLQRNLTKPEVDWTFMSTPQAGANNRPIYLPRGKGLGGSTLLNFMQLARGRKGEYDAFEKLGNPGWNWEGLLEYFKKSETFTYKESDIEKYDVQLDPNAHGTSGPIQRIFPRWISEQHFNFIEAFKALGVPYNRECNNGDNTGVWTNSCAIDPVSATRSSAATGYYEPNRSKSNLVTILGARATRVIFKSGDGNKVAEGVEYIQDGKTIVATAKKEVILAAGTYQTPQLLELSGIGAKKVLEANKIPVLIDLPGVGNNLQDHLWTTLTAEMDSKYESLDTLLNDPARAGAEWQLYESKKEGMFASITSVFAFLPRNLISNDSTILQSAKGLTLDHVPGISSGAKKAFELQKEWLTGDEPYPFLEIAQIPAFFPALGTTAAPGKTYFTFFVGLAHPFSRGSVHIGSSDPTANPVIDPRYLDNDVDTEIMINGLKIARKAIATPALNSVITQEITPGPDVQSDADLKNYIRDTMLTTYHPTGTASMFPREEGGVVDPTLKVYGTENLRIVDASIIPIQISAHVQASLYAIAEKAADIIKANP</sequence>
<dbReference type="Proteomes" id="UP000053263">
    <property type="component" value="Unassembled WGS sequence"/>
</dbReference>
<dbReference type="InterPro" id="IPR036188">
    <property type="entry name" value="FAD/NAD-bd_sf"/>
</dbReference>
<dbReference type="Pfam" id="PF05199">
    <property type="entry name" value="GMC_oxred_C"/>
    <property type="match status" value="1"/>
</dbReference>
<proteinExistence type="inferred from homology"/>
<dbReference type="SUPFAM" id="SSF54373">
    <property type="entry name" value="FAD-linked reductases, C-terminal domain"/>
    <property type="match status" value="1"/>
</dbReference>
<accession>A0A0C9SQD6</accession>
<dbReference type="SUPFAM" id="SSF51905">
    <property type="entry name" value="FAD/NAD(P)-binding domain"/>
    <property type="match status" value="1"/>
</dbReference>
<evidence type="ECO:0000256" key="7">
    <source>
        <dbReference type="ARBA" id="ARBA00023180"/>
    </source>
</evidence>
<evidence type="ECO:0000256" key="3">
    <source>
        <dbReference type="ARBA" id="ARBA00022630"/>
    </source>
</evidence>
<keyword evidence="5" id="KW-0274">FAD</keyword>
<evidence type="ECO:0000256" key="1">
    <source>
        <dbReference type="ARBA" id="ARBA00001974"/>
    </source>
</evidence>
<dbReference type="PANTHER" id="PTHR11552">
    <property type="entry name" value="GLUCOSE-METHANOL-CHOLINE GMC OXIDOREDUCTASE"/>
    <property type="match status" value="1"/>
</dbReference>
<dbReference type="GO" id="GO:0050660">
    <property type="term" value="F:flavin adenine dinucleotide binding"/>
    <property type="evidence" value="ECO:0007669"/>
    <property type="project" value="InterPro"/>
</dbReference>
<dbReference type="InterPro" id="IPR007867">
    <property type="entry name" value="GMC_OxRtase_C"/>
</dbReference>
<comment type="similarity">
    <text evidence="2">Belongs to the GMC oxidoreductase family.</text>
</comment>
<evidence type="ECO:0000256" key="4">
    <source>
        <dbReference type="ARBA" id="ARBA00022729"/>
    </source>
</evidence>
<evidence type="ECO:0000256" key="5">
    <source>
        <dbReference type="ARBA" id="ARBA00022827"/>
    </source>
</evidence>
<reference evidence="10 11" key="1">
    <citation type="submission" date="2014-06" db="EMBL/GenBank/DDBJ databases">
        <title>Evolutionary Origins and Diversification of the Mycorrhizal Mutualists.</title>
        <authorList>
            <consortium name="DOE Joint Genome Institute"/>
            <consortium name="Mycorrhizal Genomics Consortium"/>
            <person name="Kohler A."/>
            <person name="Kuo A."/>
            <person name="Nagy L.G."/>
            <person name="Floudas D."/>
            <person name="Copeland A."/>
            <person name="Barry K.W."/>
            <person name="Cichocki N."/>
            <person name="Veneault-Fourrey C."/>
            <person name="LaButti K."/>
            <person name="Lindquist E.A."/>
            <person name="Lipzen A."/>
            <person name="Lundell T."/>
            <person name="Morin E."/>
            <person name="Murat C."/>
            <person name="Riley R."/>
            <person name="Ohm R."/>
            <person name="Sun H."/>
            <person name="Tunlid A."/>
            <person name="Henrissat B."/>
            <person name="Grigoriev I.V."/>
            <person name="Hibbett D.S."/>
            <person name="Martin F."/>
        </authorList>
    </citation>
    <scope>NUCLEOTIDE SEQUENCE [LARGE SCALE GENOMIC DNA]</scope>
    <source>
        <strain evidence="10 11">FD-325 SS-3</strain>
    </source>
</reference>
<comment type="cofactor">
    <cofactor evidence="1">
        <name>FAD</name>
        <dbReference type="ChEBI" id="CHEBI:57692"/>
    </cofactor>
</comment>
<dbReference type="GO" id="GO:0016614">
    <property type="term" value="F:oxidoreductase activity, acting on CH-OH group of donors"/>
    <property type="evidence" value="ECO:0007669"/>
    <property type="project" value="InterPro"/>
</dbReference>
<keyword evidence="4" id="KW-0732">Signal</keyword>
<keyword evidence="7" id="KW-0325">Glycoprotein</keyword>
<evidence type="ECO:0000256" key="2">
    <source>
        <dbReference type="ARBA" id="ARBA00010790"/>
    </source>
</evidence>
<feature type="active site" description="Proton donor" evidence="8">
    <location>
        <position position="532"/>
    </location>
</feature>
<dbReference type="Pfam" id="PF00732">
    <property type="entry name" value="GMC_oxred_N"/>
    <property type="match status" value="1"/>
</dbReference>
<dbReference type="Gene3D" id="3.30.560.10">
    <property type="entry name" value="Glucose Oxidase, domain 3"/>
    <property type="match status" value="1"/>
</dbReference>
<dbReference type="InterPro" id="IPR012132">
    <property type="entry name" value="GMC_OxRdtase"/>
</dbReference>
<organism evidence="10 11">
    <name type="scientific">Plicaturopsis crispa FD-325 SS-3</name>
    <dbReference type="NCBI Taxonomy" id="944288"/>
    <lineage>
        <taxon>Eukaryota</taxon>
        <taxon>Fungi</taxon>
        <taxon>Dikarya</taxon>
        <taxon>Basidiomycota</taxon>
        <taxon>Agaricomycotina</taxon>
        <taxon>Agaricomycetes</taxon>
        <taxon>Agaricomycetidae</taxon>
        <taxon>Amylocorticiales</taxon>
        <taxon>Amylocorticiaceae</taxon>
        <taxon>Plicatura</taxon>
        <taxon>Plicaturopsis crispa</taxon>
    </lineage>
</organism>
<feature type="active site" description="Proton acceptor" evidence="8">
    <location>
        <position position="575"/>
    </location>
</feature>
<gene>
    <name evidence="10" type="ORF">PLICRDRAFT_47109</name>
</gene>
<keyword evidence="3" id="KW-0285">Flavoprotein</keyword>
<evidence type="ECO:0000313" key="11">
    <source>
        <dbReference type="Proteomes" id="UP000053263"/>
    </source>
</evidence>
<dbReference type="PANTHER" id="PTHR11552:SF201">
    <property type="entry name" value="GLUCOSE-METHANOL-CHOLINE OXIDOREDUCTASE N-TERMINAL DOMAIN-CONTAINING PROTEIN"/>
    <property type="match status" value="1"/>
</dbReference>
<keyword evidence="6" id="KW-0560">Oxidoreductase</keyword>
<protein>
    <recommendedName>
        <fullName evidence="9">Glucose-methanol-choline oxidoreductase N-terminal domain-containing protein</fullName>
    </recommendedName>
</protein>
<evidence type="ECO:0000313" key="10">
    <source>
        <dbReference type="EMBL" id="KII83632.1"/>
    </source>
</evidence>
<dbReference type="PIRSF" id="PIRSF000137">
    <property type="entry name" value="Alcohol_oxidase"/>
    <property type="match status" value="1"/>
</dbReference>
<dbReference type="PROSITE" id="PS00624">
    <property type="entry name" value="GMC_OXRED_2"/>
    <property type="match status" value="1"/>
</dbReference>
<dbReference type="OrthoDB" id="269227at2759"/>
<dbReference type="EMBL" id="KN832575">
    <property type="protein sequence ID" value="KII83632.1"/>
    <property type="molecule type" value="Genomic_DNA"/>
</dbReference>
<keyword evidence="11" id="KW-1185">Reference proteome</keyword>
<evidence type="ECO:0000256" key="8">
    <source>
        <dbReference type="PIRSR" id="PIRSR000137-1"/>
    </source>
</evidence>